<proteinExistence type="predicted"/>
<evidence type="ECO:0000313" key="2">
    <source>
        <dbReference type="Proteomes" id="UP000271098"/>
    </source>
</evidence>
<keyword evidence="2" id="KW-1185">Reference proteome</keyword>
<dbReference type="SUPFAM" id="SSF50978">
    <property type="entry name" value="WD40 repeat-like"/>
    <property type="match status" value="1"/>
</dbReference>
<organism evidence="3">
    <name type="scientific">Gongylonema pulchrum</name>
    <dbReference type="NCBI Taxonomy" id="637853"/>
    <lineage>
        <taxon>Eukaryota</taxon>
        <taxon>Metazoa</taxon>
        <taxon>Ecdysozoa</taxon>
        <taxon>Nematoda</taxon>
        <taxon>Chromadorea</taxon>
        <taxon>Rhabditida</taxon>
        <taxon>Spirurina</taxon>
        <taxon>Spiruromorpha</taxon>
        <taxon>Spiruroidea</taxon>
        <taxon>Gongylonematidae</taxon>
        <taxon>Gongylonema</taxon>
    </lineage>
</organism>
<evidence type="ECO:0000313" key="1">
    <source>
        <dbReference type="EMBL" id="VDK47403.1"/>
    </source>
</evidence>
<reference evidence="3" key="1">
    <citation type="submission" date="2016-06" db="UniProtKB">
        <authorList>
            <consortium name="WormBaseParasite"/>
        </authorList>
    </citation>
    <scope>IDENTIFICATION</scope>
</reference>
<dbReference type="OrthoDB" id="311712at2759"/>
<name>A0A183D7V7_9BILA</name>
<accession>A0A183D7V7</accession>
<dbReference type="WBParaSite" id="GPUH_0000480501-mRNA-1">
    <property type="protein sequence ID" value="GPUH_0000480501-mRNA-1"/>
    <property type="gene ID" value="GPUH_0000480501"/>
</dbReference>
<dbReference type="EMBL" id="UYRT01009438">
    <property type="protein sequence ID" value="VDK47403.1"/>
    <property type="molecule type" value="Genomic_DNA"/>
</dbReference>
<dbReference type="AlphaFoldDB" id="A0A183D7V7"/>
<dbReference type="Proteomes" id="UP000271098">
    <property type="component" value="Unassembled WGS sequence"/>
</dbReference>
<sequence>MWNCSDLAKPRHSLGMLPSAVWKIKFSNGGNDFASIPVPHGQPTENSALSVWKTSSLQIIQVVKCENDVLLDLCWQNVRVQGQTCSCLYSASRQGRLRKHVFPPADDDLVIFVVDVYLLDYGISRRENRT</sequence>
<gene>
    <name evidence="1" type="ORF">GPUH_LOCUS4796</name>
</gene>
<dbReference type="InterPro" id="IPR036322">
    <property type="entry name" value="WD40_repeat_dom_sf"/>
</dbReference>
<evidence type="ECO:0000313" key="3">
    <source>
        <dbReference type="WBParaSite" id="GPUH_0000480501-mRNA-1"/>
    </source>
</evidence>
<reference evidence="1 2" key="2">
    <citation type="submission" date="2018-11" db="EMBL/GenBank/DDBJ databases">
        <authorList>
            <consortium name="Pathogen Informatics"/>
        </authorList>
    </citation>
    <scope>NUCLEOTIDE SEQUENCE [LARGE SCALE GENOMIC DNA]</scope>
</reference>
<protein>
    <submittedName>
        <fullName evidence="3">DUF569 domain-containing protein</fullName>
    </submittedName>
</protein>